<feature type="region of interest" description="Disordered" evidence="5">
    <location>
        <begin position="973"/>
        <end position="1010"/>
    </location>
</feature>
<feature type="compositionally biased region" description="Low complexity" evidence="5">
    <location>
        <begin position="46"/>
        <end position="58"/>
    </location>
</feature>
<evidence type="ECO:0000256" key="4">
    <source>
        <dbReference type="SAM" id="Coils"/>
    </source>
</evidence>
<feature type="compositionally biased region" description="Polar residues" evidence="5">
    <location>
        <begin position="330"/>
        <end position="341"/>
    </location>
</feature>
<feature type="compositionally biased region" description="Pro residues" evidence="5">
    <location>
        <begin position="521"/>
        <end position="535"/>
    </location>
</feature>
<feature type="compositionally biased region" description="Basic and acidic residues" evidence="5">
    <location>
        <begin position="996"/>
        <end position="1010"/>
    </location>
</feature>
<dbReference type="Pfam" id="PF25541">
    <property type="entry name" value="TBCA_PH"/>
    <property type="match status" value="1"/>
</dbReference>
<dbReference type="GO" id="GO:0005915">
    <property type="term" value="C:zonula adherens"/>
    <property type="evidence" value="ECO:0007669"/>
    <property type="project" value="TreeGrafter"/>
</dbReference>
<dbReference type="GO" id="GO:0044331">
    <property type="term" value="P:cell-cell adhesion mediated by cadherin"/>
    <property type="evidence" value="ECO:0007669"/>
    <property type="project" value="TreeGrafter"/>
</dbReference>
<feature type="compositionally biased region" description="Basic and acidic residues" evidence="5">
    <location>
        <begin position="543"/>
        <end position="558"/>
    </location>
</feature>
<dbReference type="Pfam" id="PF00169">
    <property type="entry name" value="PH"/>
    <property type="match status" value="1"/>
</dbReference>
<evidence type="ECO:0000256" key="1">
    <source>
        <dbReference type="ARBA" id="ARBA00004496"/>
    </source>
</evidence>
<dbReference type="InterPro" id="IPR040392">
    <property type="entry name" value="PKHA4-7_PH"/>
</dbReference>
<keyword evidence="3" id="KW-0597">Phosphoprotein</keyword>
<dbReference type="EMBL" id="VZTY01032202">
    <property type="protein sequence ID" value="NXU58466.1"/>
    <property type="molecule type" value="Genomic_DNA"/>
</dbReference>
<dbReference type="GO" id="GO:0045218">
    <property type="term" value="P:zonula adherens maintenance"/>
    <property type="evidence" value="ECO:0007669"/>
    <property type="project" value="TreeGrafter"/>
</dbReference>
<dbReference type="CDD" id="cd13248">
    <property type="entry name" value="PH_PEPP1_2_3"/>
    <property type="match status" value="1"/>
</dbReference>
<dbReference type="FunFam" id="2.30.29.30:FF:000103">
    <property type="entry name" value="Pleckstrin homology domain-containing family A member 4"/>
    <property type="match status" value="1"/>
</dbReference>
<dbReference type="OrthoDB" id="43122at2759"/>
<dbReference type="InterPro" id="IPR057971">
    <property type="entry name" value="PKHA4-7_TBCA"/>
</dbReference>
<dbReference type="AlphaFoldDB" id="A0A7L3LWB3"/>
<dbReference type="PANTHER" id="PTHR12752:SF4">
    <property type="entry name" value="PLECKSTRIN HOMOLOGY DOMAIN-CONTAINING FAMILY A MEMBER 7"/>
    <property type="match status" value="1"/>
</dbReference>
<dbReference type="PROSITE" id="PS50003">
    <property type="entry name" value="PH_DOMAIN"/>
    <property type="match status" value="1"/>
</dbReference>
<evidence type="ECO:0000256" key="3">
    <source>
        <dbReference type="ARBA" id="ARBA00022553"/>
    </source>
</evidence>
<feature type="region of interest" description="Disordered" evidence="5">
    <location>
        <begin position="324"/>
        <end position="449"/>
    </location>
</feature>
<feature type="compositionally biased region" description="Basic and acidic residues" evidence="5">
    <location>
        <begin position="393"/>
        <end position="402"/>
    </location>
</feature>
<comment type="caution">
    <text evidence="7">The sequence shown here is derived from an EMBL/GenBank/DDBJ whole genome shotgun (WGS) entry which is preliminary data.</text>
</comment>
<keyword evidence="8" id="KW-1185">Reference proteome</keyword>
<feature type="coiled-coil region" evidence="4">
    <location>
        <begin position="659"/>
        <end position="693"/>
    </location>
</feature>
<dbReference type="Proteomes" id="UP000582182">
    <property type="component" value="Unassembled WGS sequence"/>
</dbReference>
<feature type="domain" description="PH" evidence="6">
    <location>
        <begin position="93"/>
        <end position="212"/>
    </location>
</feature>
<feature type="compositionally biased region" description="Polar residues" evidence="5">
    <location>
        <begin position="35"/>
        <end position="45"/>
    </location>
</feature>
<dbReference type="GO" id="GO:0046930">
    <property type="term" value="C:pore complex"/>
    <property type="evidence" value="ECO:0007669"/>
    <property type="project" value="TreeGrafter"/>
</dbReference>
<feature type="compositionally biased region" description="Polar residues" evidence="5">
    <location>
        <begin position="404"/>
        <end position="415"/>
    </location>
</feature>
<keyword evidence="2" id="KW-0963">Cytoplasm</keyword>
<feature type="region of interest" description="Disordered" evidence="5">
    <location>
        <begin position="35"/>
        <end position="58"/>
    </location>
</feature>
<organism evidence="7 8">
    <name type="scientific">Turnix velox</name>
    <name type="common">Little buttonquail</name>
    <dbReference type="NCBI Taxonomy" id="2529409"/>
    <lineage>
        <taxon>Eukaryota</taxon>
        <taxon>Metazoa</taxon>
        <taxon>Chordata</taxon>
        <taxon>Craniata</taxon>
        <taxon>Vertebrata</taxon>
        <taxon>Euteleostomi</taxon>
        <taxon>Archelosauria</taxon>
        <taxon>Archosauria</taxon>
        <taxon>Dinosauria</taxon>
        <taxon>Saurischia</taxon>
        <taxon>Theropoda</taxon>
        <taxon>Coelurosauria</taxon>
        <taxon>Aves</taxon>
        <taxon>Neognathae</taxon>
        <taxon>Neoaves</taxon>
        <taxon>Charadriiformes</taxon>
        <taxon>Turnicidae</taxon>
        <taxon>Turnix</taxon>
    </lineage>
</organism>
<evidence type="ECO:0000313" key="8">
    <source>
        <dbReference type="Proteomes" id="UP000582182"/>
    </source>
</evidence>
<feature type="non-terminal residue" evidence="7">
    <location>
        <position position="1212"/>
    </location>
</feature>
<sequence length="1212" mass="137939">PYSHNQQTTSFRHPVTGQVSPENIEFILREEQISSMSKQQTNQRPSSMVSETSTAVTTSAVDTKPVPKIVKGGSKVHSFGKRDQAIRRNPNVPVIVRGWLHKQDSSGMRLWKRRWFVLADYCLFYYKDSREESVLGSIPLPSYVISPVGPEDRINRKFSFKAVHTGMRAYIYNKNSVIGSQAEHSGMRTYYFSADTQEDMNGWIRAMNQAALMQTRSSLKRQRQAFSVTVFVTGLYFLFRETEKVDQQAVPQVNHVDAFKECVKAEITDTRESYQKSGEMLGYEKREEIRREKEEEEQQQYIHRKEALETKKGKAKHALTEADSLFPDLTNASRTQVSQPQPAEKNGTLPSSLSVSAGLVEQNGTSSYKRGLVPRTNPDKHIQRKSNMAQVEHWVKVQKGDTKSLASDQTLTRQGPNPPFPENYHTLPKNTRQPSGSSSPPPNRNLPSDYKYAQDRVSHLKMSQEERKANKDGTVWQLYEWQQRQQFKHGSPTAPLYVGSDFIDRGKSKSSLDVPRSISVPPSPLDIPPPGPPKHFLPRRPHTPAERLTVKPSDERQTVDVPFAGSPRKMRNHAVKSSTHIDRRSMPAMGYMTHTVSAPSLHGKSADDTYIQLKKDLEYLDLKVSGRDMLKERSTKPVKIAESDIDVKLSVLCEQDGILQDLEDKIRALKENKDQLESVLEVLHRQMEQYKDQPQHTEKISYQQRLLQEDLIHIRAEISKVSTEMENAWNEYLKLEDDVSQLKKALQEQMNSSLVSQEKTQLQKDLWRIEDVTAGLSANKANYKTIVDSIKNPERKTVPSFSQSSVPSLPASLTTAESKVSVPQSPPSSPVKSSLEVRLYPQPYFQARTQHQAQQLKKIEPPLQSPIKLNPKVEDEAPPRPPLPQLYSPDDQPPAVPPLPREATVIRHTSVRGLKRQSDERKRDRELGQCINGDYRVELRSYMSEPELAMIGGDLSQPSSGLISCNSGYQTLPPRGLSGSTSRLHQSSTISSYATLRRDRSKERPKSALERLYSGDHQRGKMSAEEQLERMKRHQKALVRERKRTLSQGERQSVSSRSFIRPISADIGSWKREQEFDLQLLERAIRGEDKDENEWLKVQPVPVTETDLEPQDYDLDISRELSKPEKVAIPERYVELEPEEPLSTEELAARQRKAEKIKNILTKSSMHNLQPTIAQDKHNSVDLDSQLQEQERIITISYALASEASQRSKEVA</sequence>
<feature type="non-terminal residue" evidence="7">
    <location>
        <position position="1"/>
    </location>
</feature>
<dbReference type="GO" id="GO:0090136">
    <property type="term" value="P:epithelial cell-cell adhesion"/>
    <property type="evidence" value="ECO:0007669"/>
    <property type="project" value="TreeGrafter"/>
</dbReference>
<dbReference type="GO" id="GO:0005737">
    <property type="term" value="C:cytoplasm"/>
    <property type="evidence" value="ECO:0007669"/>
    <property type="project" value="UniProtKB-SubCell"/>
</dbReference>
<name>A0A7L3LWB3_9CHAR</name>
<dbReference type="GO" id="GO:0046931">
    <property type="term" value="P:pore complex assembly"/>
    <property type="evidence" value="ECO:0007669"/>
    <property type="project" value="TreeGrafter"/>
</dbReference>
<feature type="compositionally biased region" description="Polar residues" evidence="5">
    <location>
        <begin position="978"/>
        <end position="994"/>
    </location>
</feature>
<protein>
    <submittedName>
        <fullName evidence="7">PKHA7 protein</fullName>
    </submittedName>
</protein>
<gene>
    <name evidence="7" type="primary">Plekha7_1</name>
    <name evidence="7" type="ORF">TURVEL_R11016</name>
</gene>
<feature type="region of interest" description="Disordered" evidence="5">
    <location>
        <begin position="507"/>
        <end position="579"/>
    </location>
</feature>
<evidence type="ECO:0000259" key="6">
    <source>
        <dbReference type="PROSITE" id="PS50003"/>
    </source>
</evidence>
<dbReference type="InterPro" id="IPR011993">
    <property type="entry name" value="PH-like_dom_sf"/>
</dbReference>
<evidence type="ECO:0000313" key="7">
    <source>
        <dbReference type="EMBL" id="NXU58466.1"/>
    </source>
</evidence>
<reference evidence="7 8" key="1">
    <citation type="submission" date="2019-09" db="EMBL/GenBank/DDBJ databases">
        <title>Bird 10,000 Genomes (B10K) Project - Family phase.</title>
        <authorList>
            <person name="Zhang G."/>
        </authorList>
    </citation>
    <scope>NUCLEOTIDE SEQUENCE [LARGE SCALE GENOMIC DNA]</scope>
    <source>
        <strain evidence="7">B10K-DU-029-46</strain>
    </source>
</reference>
<accession>A0A7L3LWB3</accession>
<evidence type="ECO:0000256" key="5">
    <source>
        <dbReference type="SAM" id="MobiDB-lite"/>
    </source>
</evidence>
<comment type="subcellular location">
    <subcellularLocation>
        <location evidence="1">Cytoplasm</location>
    </subcellularLocation>
</comment>
<dbReference type="PANTHER" id="PTHR12752">
    <property type="entry name" value="PHOSPHOINOSITOL 3-PHOSPHATE-BINDING PROTEIN"/>
    <property type="match status" value="1"/>
</dbReference>
<evidence type="ECO:0000256" key="2">
    <source>
        <dbReference type="ARBA" id="ARBA00022490"/>
    </source>
</evidence>
<dbReference type="SUPFAM" id="SSF50729">
    <property type="entry name" value="PH domain-like"/>
    <property type="match status" value="1"/>
</dbReference>
<keyword evidence="4" id="KW-0175">Coiled coil</keyword>
<dbReference type="InterPro" id="IPR001849">
    <property type="entry name" value="PH_domain"/>
</dbReference>
<dbReference type="SMART" id="SM00233">
    <property type="entry name" value="PH"/>
    <property type="match status" value="1"/>
</dbReference>
<dbReference type="Gene3D" id="2.30.29.30">
    <property type="entry name" value="Pleckstrin-homology domain (PH domain)/Phosphotyrosine-binding domain (PTB)"/>
    <property type="match status" value="1"/>
</dbReference>
<feature type="region of interest" description="Disordered" evidence="5">
    <location>
        <begin position="848"/>
        <end position="899"/>
    </location>
</feature>
<proteinExistence type="predicted"/>